<dbReference type="InterPro" id="IPR056412">
    <property type="entry name" value="Ig_CycH"/>
</dbReference>
<dbReference type="Proteomes" id="UP000032068">
    <property type="component" value="Unassembled WGS sequence"/>
</dbReference>
<dbReference type="InterPro" id="IPR051263">
    <property type="entry name" value="C-type_cytochrome_biogenesis"/>
</dbReference>
<protein>
    <submittedName>
        <fullName evidence="8">Cytochrome C</fullName>
    </submittedName>
</protein>
<dbReference type="PANTHER" id="PTHR47870:SF4">
    <property type="entry name" value="CYTOCHROME C-TYPE BIOGENESIS PROTEIN CYCH"/>
    <property type="match status" value="1"/>
</dbReference>
<gene>
    <name evidence="8" type="ORF">RU08_11610</name>
</gene>
<dbReference type="EMBL" id="JXQW01000029">
    <property type="protein sequence ID" value="KIQ00056.1"/>
    <property type="molecule type" value="Genomic_DNA"/>
</dbReference>
<dbReference type="OrthoDB" id="9776053at2"/>
<comment type="subcellular location">
    <subcellularLocation>
        <location evidence="1">Cell envelope</location>
    </subcellularLocation>
</comment>
<evidence type="ECO:0000259" key="7">
    <source>
        <dbReference type="Pfam" id="PF23914"/>
    </source>
</evidence>
<dbReference type="GO" id="GO:0017004">
    <property type="term" value="P:cytochrome complex assembly"/>
    <property type="evidence" value="ECO:0007669"/>
    <property type="project" value="UniProtKB-KW"/>
</dbReference>
<dbReference type="NCBIfam" id="TIGR03142">
    <property type="entry name" value="cytochro_ccmI"/>
    <property type="match status" value="1"/>
</dbReference>
<dbReference type="GO" id="GO:0005886">
    <property type="term" value="C:plasma membrane"/>
    <property type="evidence" value="ECO:0007669"/>
    <property type="project" value="TreeGrafter"/>
</dbReference>
<feature type="domain" description="Cytochrome c-type biogenesis protein H TPR" evidence="7">
    <location>
        <begin position="132"/>
        <end position="257"/>
    </location>
</feature>
<proteinExistence type="predicted"/>
<dbReference type="Gene3D" id="1.25.40.10">
    <property type="entry name" value="Tetratricopeptide repeat domain"/>
    <property type="match status" value="1"/>
</dbReference>
<dbReference type="AlphaFoldDB" id="A0A0D0KST9"/>
<dbReference type="SMART" id="SM00028">
    <property type="entry name" value="TPR"/>
    <property type="match status" value="2"/>
</dbReference>
<evidence type="ECO:0000256" key="3">
    <source>
        <dbReference type="ARBA" id="ARBA00022748"/>
    </source>
</evidence>
<dbReference type="InterPro" id="IPR011990">
    <property type="entry name" value="TPR-like_helical_dom_sf"/>
</dbReference>
<dbReference type="GO" id="GO:0030313">
    <property type="term" value="C:cell envelope"/>
    <property type="evidence" value="ECO:0007669"/>
    <property type="project" value="UniProtKB-SubCell"/>
</dbReference>
<dbReference type="SUPFAM" id="SSF48452">
    <property type="entry name" value="TPR-like"/>
    <property type="match status" value="1"/>
</dbReference>
<feature type="repeat" description="TPR" evidence="5">
    <location>
        <begin position="150"/>
        <end position="183"/>
    </location>
</feature>
<dbReference type="RefSeq" id="WP_042553981.1">
    <property type="nucleotide sequence ID" value="NZ_JXQW01000029.1"/>
</dbReference>
<accession>A0A0D0KST9</accession>
<keyword evidence="3" id="KW-0201">Cytochrome c-type biogenesis</keyword>
<dbReference type="PROSITE" id="PS50005">
    <property type="entry name" value="TPR"/>
    <property type="match status" value="1"/>
</dbReference>
<dbReference type="PANTHER" id="PTHR47870">
    <property type="entry name" value="CYTOCHROME C-TYPE BIOGENESIS PROTEIN CCMH"/>
    <property type="match status" value="1"/>
</dbReference>
<evidence type="ECO:0000256" key="1">
    <source>
        <dbReference type="ARBA" id="ARBA00004196"/>
    </source>
</evidence>
<evidence type="ECO:0000256" key="4">
    <source>
        <dbReference type="ARBA" id="ARBA00022803"/>
    </source>
</evidence>
<dbReference type="Pfam" id="PF23892">
    <property type="entry name" value="Ig_CycH"/>
    <property type="match status" value="1"/>
</dbReference>
<name>A0A0D0KST9_9PSED</name>
<evidence type="ECO:0000313" key="8">
    <source>
        <dbReference type="EMBL" id="KIQ00056.1"/>
    </source>
</evidence>
<evidence type="ECO:0000259" key="6">
    <source>
        <dbReference type="Pfam" id="PF23892"/>
    </source>
</evidence>
<evidence type="ECO:0000256" key="2">
    <source>
        <dbReference type="ARBA" id="ARBA00022737"/>
    </source>
</evidence>
<evidence type="ECO:0000256" key="5">
    <source>
        <dbReference type="PROSITE-ProRule" id="PRU00339"/>
    </source>
</evidence>
<dbReference type="InterPro" id="IPR056413">
    <property type="entry name" value="TPR_CcmH_CycH"/>
</dbReference>
<keyword evidence="4 5" id="KW-0802">TPR repeat</keyword>
<dbReference type="InterPro" id="IPR017560">
    <property type="entry name" value="Cyt_c_biogenesis_CcmI"/>
</dbReference>
<reference evidence="8 9" key="1">
    <citation type="submission" date="2014-12" db="EMBL/GenBank/DDBJ databases">
        <title>16Stimator: statistical estimation of ribosomal gene copy numbers from draft genome assemblies.</title>
        <authorList>
            <person name="Perisin M.A."/>
            <person name="Vetter M."/>
            <person name="Gilbert J.A."/>
            <person name="Bergelson J."/>
        </authorList>
    </citation>
    <scope>NUCLEOTIDE SEQUENCE [LARGE SCALE GENOMIC DNA]</scope>
    <source>
        <strain evidence="8 9">MEJ086</strain>
    </source>
</reference>
<feature type="domain" description="Cytochrome c-type biogenesis protein H Ig-like" evidence="6">
    <location>
        <begin position="290"/>
        <end position="395"/>
    </location>
</feature>
<keyword evidence="2" id="KW-0677">Repeat</keyword>
<comment type="caution">
    <text evidence="8">The sequence shown here is derived from an EMBL/GenBank/DDBJ whole genome shotgun (WGS) entry which is preliminary data.</text>
</comment>
<sequence length="400" mass="43398">MIEFWLSAGLLCLLAVSFLLVPLLRGRKVQTEEDRTALNVTLYQERLRELEQQHQAGTLDDARLQTARDEAARELIADTEGSGETKAGRLGRTVPLIAAVLVPLLGVLLYAQWGAIGEVERARTFTGEPRSIEEMTARLEQAVQGNPESPEGWYFLGRSYMAQERPADAARAFEQAVKVAGREPELLGQWAQALYFADNKQWTAQLDALTGEALKADPEEVTSLGLLGIAAYEEQRFQDAIGYWERLVAILPEGDPSRQAIAGGIARARQEIDPQAGAAATAQTPEIGSLQVRVELADALRDKVQPGDTVFVFARAASGPPMPLAVKRLSVADLPAQVSLSDSDAMMPQLKLSAFDQVQLVARISRAGDAKSGEWVGQGQPLSSTTQTVQRLIIDSADGK</sequence>
<dbReference type="InterPro" id="IPR019734">
    <property type="entry name" value="TPR_rpt"/>
</dbReference>
<dbReference type="Pfam" id="PF23914">
    <property type="entry name" value="TPR_CcmH_CycH"/>
    <property type="match status" value="1"/>
</dbReference>
<organism evidence="8 9">
    <name type="scientific">Pseudomonas fulva</name>
    <dbReference type="NCBI Taxonomy" id="47880"/>
    <lineage>
        <taxon>Bacteria</taxon>
        <taxon>Pseudomonadati</taxon>
        <taxon>Pseudomonadota</taxon>
        <taxon>Gammaproteobacteria</taxon>
        <taxon>Pseudomonadales</taxon>
        <taxon>Pseudomonadaceae</taxon>
        <taxon>Pseudomonas</taxon>
    </lineage>
</organism>
<evidence type="ECO:0000313" key="9">
    <source>
        <dbReference type="Proteomes" id="UP000032068"/>
    </source>
</evidence>